<comment type="caution">
    <text evidence="1">The sequence shown here is derived from an EMBL/GenBank/DDBJ whole genome shotgun (WGS) entry which is preliminary data.</text>
</comment>
<dbReference type="Proteomes" id="UP000593568">
    <property type="component" value="Unassembled WGS sequence"/>
</dbReference>
<dbReference type="EMBL" id="JABEZW010223825">
    <property type="protein sequence ID" value="MBA0786628.1"/>
    <property type="molecule type" value="Genomic_DNA"/>
</dbReference>
<dbReference type="AlphaFoldDB" id="A0A7J9FN72"/>
<evidence type="ECO:0000313" key="1">
    <source>
        <dbReference type="EMBL" id="MBA0786628.1"/>
    </source>
</evidence>
<keyword evidence="2" id="KW-1185">Reference proteome</keyword>
<gene>
    <name evidence="1" type="ORF">Gotri_027316</name>
</gene>
<reference evidence="1 2" key="1">
    <citation type="journal article" date="2019" name="Genome Biol. Evol.">
        <title>Insights into the evolution of the New World diploid cottons (Gossypium, subgenus Houzingenia) based on genome sequencing.</title>
        <authorList>
            <person name="Grover C.E."/>
            <person name="Arick M.A. 2nd"/>
            <person name="Thrash A."/>
            <person name="Conover J.L."/>
            <person name="Sanders W.S."/>
            <person name="Peterson D.G."/>
            <person name="Frelichowski J.E."/>
            <person name="Scheffler J.A."/>
            <person name="Scheffler B.E."/>
            <person name="Wendel J.F."/>
        </authorList>
    </citation>
    <scope>NUCLEOTIDE SEQUENCE [LARGE SCALE GENOMIC DNA]</scope>
    <source>
        <strain evidence="1">8</strain>
        <tissue evidence="1">Leaf</tissue>
    </source>
</reference>
<sequence length="145" mass="16676">MVVVVGKDMTTGRFARTFAYINLDDINDASPNFEIEENEEVRTKVSSFARGSKHKRENIQESVNDENIQLMTKQLGEIASAIKKINEDKIIPSHLFGEVMSIERFDEESLSNTFDYLMEHKQQAKAFLAKTKNLKKTKLEKFIQS</sequence>
<accession>A0A7J9FN72</accession>
<organism evidence="1 2">
    <name type="scientific">Gossypium trilobum</name>
    <dbReference type="NCBI Taxonomy" id="34281"/>
    <lineage>
        <taxon>Eukaryota</taxon>
        <taxon>Viridiplantae</taxon>
        <taxon>Streptophyta</taxon>
        <taxon>Embryophyta</taxon>
        <taxon>Tracheophyta</taxon>
        <taxon>Spermatophyta</taxon>
        <taxon>Magnoliopsida</taxon>
        <taxon>eudicotyledons</taxon>
        <taxon>Gunneridae</taxon>
        <taxon>Pentapetalae</taxon>
        <taxon>rosids</taxon>
        <taxon>malvids</taxon>
        <taxon>Malvales</taxon>
        <taxon>Malvaceae</taxon>
        <taxon>Malvoideae</taxon>
        <taxon>Gossypium</taxon>
    </lineage>
</organism>
<protein>
    <submittedName>
        <fullName evidence="1">Uncharacterized protein</fullName>
    </submittedName>
</protein>
<evidence type="ECO:0000313" key="2">
    <source>
        <dbReference type="Proteomes" id="UP000593568"/>
    </source>
</evidence>
<dbReference type="PANTHER" id="PTHR47127">
    <property type="entry name" value="10A19I.15"/>
    <property type="match status" value="1"/>
</dbReference>
<proteinExistence type="predicted"/>
<name>A0A7J9FN72_9ROSI</name>